<dbReference type="GO" id="GO:0016323">
    <property type="term" value="C:basolateral plasma membrane"/>
    <property type="evidence" value="ECO:0007669"/>
    <property type="project" value="TreeGrafter"/>
</dbReference>
<keyword evidence="8" id="KW-0813">Transport</keyword>
<feature type="transmembrane region" description="Helical" evidence="8">
    <location>
        <begin position="85"/>
        <end position="104"/>
    </location>
</feature>
<feature type="transmembrane region" description="Helical" evidence="8">
    <location>
        <begin position="242"/>
        <end position="263"/>
    </location>
</feature>
<proteinExistence type="inferred from homology"/>
<comment type="subcellular location">
    <subcellularLocation>
        <location evidence="1 8">Cell membrane</location>
        <topology evidence="1 8">Multi-pass membrane protein</topology>
    </subcellularLocation>
</comment>
<accession>A0AAE1CUS3</accession>
<feature type="transmembrane region" description="Helical" evidence="8">
    <location>
        <begin position="157"/>
        <end position="175"/>
    </location>
</feature>
<feature type="transmembrane region" description="Helical" evidence="8">
    <location>
        <begin position="461"/>
        <end position="481"/>
    </location>
</feature>
<keyword evidence="6 8" id="KW-0472">Membrane</keyword>
<dbReference type="GO" id="GO:0006811">
    <property type="term" value="P:monoatomic ion transport"/>
    <property type="evidence" value="ECO:0007669"/>
    <property type="project" value="UniProtKB-KW"/>
</dbReference>
<evidence type="ECO:0000313" key="10">
    <source>
        <dbReference type="EMBL" id="KAK3736822.1"/>
    </source>
</evidence>
<keyword evidence="11" id="KW-1185">Reference proteome</keyword>
<dbReference type="Gene3D" id="1.20.1250.20">
    <property type="entry name" value="MFS general substrate transporter like domains"/>
    <property type="match status" value="1"/>
</dbReference>
<feature type="transmembrane region" description="Helical" evidence="8">
    <location>
        <begin position="284"/>
        <end position="308"/>
    </location>
</feature>
<evidence type="ECO:0000256" key="4">
    <source>
        <dbReference type="ARBA" id="ARBA00022692"/>
    </source>
</evidence>
<evidence type="ECO:0000256" key="3">
    <source>
        <dbReference type="ARBA" id="ARBA00022475"/>
    </source>
</evidence>
<dbReference type="CDD" id="cd17336">
    <property type="entry name" value="MFS_SLCO_OATP"/>
    <property type="match status" value="1"/>
</dbReference>
<comment type="similarity">
    <text evidence="2 8">Belongs to the organo anion transporter (TC 2.A.60) family.</text>
</comment>
<evidence type="ECO:0000256" key="2">
    <source>
        <dbReference type="ARBA" id="ARBA00009657"/>
    </source>
</evidence>
<dbReference type="PANTHER" id="PTHR11388">
    <property type="entry name" value="ORGANIC ANION TRANSPORTER"/>
    <property type="match status" value="1"/>
</dbReference>
<feature type="transmembrane region" description="Helical" evidence="8">
    <location>
        <begin position="643"/>
        <end position="667"/>
    </location>
</feature>
<dbReference type="GO" id="GO:0043252">
    <property type="term" value="P:sodium-independent organic anion transport"/>
    <property type="evidence" value="ECO:0007669"/>
    <property type="project" value="TreeGrafter"/>
</dbReference>
<feature type="transmembrane region" description="Helical" evidence="8">
    <location>
        <begin position="592"/>
        <end position="610"/>
    </location>
</feature>
<feature type="transmembrane region" description="Helical" evidence="8">
    <location>
        <begin position="556"/>
        <end position="580"/>
    </location>
</feature>
<dbReference type="InterPro" id="IPR002350">
    <property type="entry name" value="Kazal_dom"/>
</dbReference>
<evidence type="ECO:0000256" key="1">
    <source>
        <dbReference type="ARBA" id="ARBA00004651"/>
    </source>
</evidence>
<keyword evidence="7" id="KW-1015">Disulfide bond</keyword>
<dbReference type="Proteomes" id="UP001283361">
    <property type="component" value="Unassembled WGS sequence"/>
</dbReference>
<keyword evidence="8" id="KW-0406">Ion transport</keyword>
<evidence type="ECO:0000256" key="8">
    <source>
        <dbReference type="RuleBase" id="RU362056"/>
    </source>
</evidence>
<evidence type="ECO:0000256" key="5">
    <source>
        <dbReference type="ARBA" id="ARBA00022989"/>
    </source>
</evidence>
<feature type="transmembrane region" description="Helical" evidence="8">
    <location>
        <begin position="390"/>
        <end position="411"/>
    </location>
</feature>
<dbReference type="PROSITE" id="PS51465">
    <property type="entry name" value="KAZAL_2"/>
    <property type="match status" value="1"/>
</dbReference>
<dbReference type="GO" id="GO:0015347">
    <property type="term" value="F:sodium-independent organic anion transmembrane transporter activity"/>
    <property type="evidence" value="ECO:0007669"/>
    <property type="project" value="TreeGrafter"/>
</dbReference>
<evidence type="ECO:0000256" key="7">
    <source>
        <dbReference type="ARBA" id="ARBA00023157"/>
    </source>
</evidence>
<feature type="transmembrane region" description="Helical" evidence="8">
    <location>
        <begin position="431"/>
        <end position="449"/>
    </location>
</feature>
<dbReference type="Pfam" id="PF03137">
    <property type="entry name" value="OATP"/>
    <property type="match status" value="1"/>
</dbReference>
<gene>
    <name evidence="10" type="ORF">RRG08_000573</name>
</gene>
<keyword evidence="3" id="KW-1003">Cell membrane</keyword>
<evidence type="ECO:0000256" key="6">
    <source>
        <dbReference type="ARBA" id="ARBA00023136"/>
    </source>
</evidence>
<dbReference type="AlphaFoldDB" id="A0AAE1CUS3"/>
<protein>
    <recommendedName>
        <fullName evidence="8">Solute carrier organic anion transporter family member</fullName>
    </recommendedName>
</protein>
<dbReference type="NCBIfam" id="TIGR00805">
    <property type="entry name" value="oat"/>
    <property type="match status" value="1"/>
</dbReference>
<dbReference type="EMBL" id="JAWDGP010006684">
    <property type="protein sequence ID" value="KAK3736822.1"/>
    <property type="molecule type" value="Genomic_DNA"/>
</dbReference>
<dbReference type="InterPro" id="IPR036058">
    <property type="entry name" value="Kazal_dom_sf"/>
</dbReference>
<feature type="domain" description="Kazal-like" evidence="9">
    <location>
        <begin position="492"/>
        <end position="537"/>
    </location>
</feature>
<feature type="transmembrane region" description="Helical" evidence="8">
    <location>
        <begin position="124"/>
        <end position="145"/>
    </location>
</feature>
<reference evidence="10" key="1">
    <citation type="journal article" date="2023" name="G3 (Bethesda)">
        <title>A reference genome for the long-term kleptoplast-retaining sea slug Elysia crispata morphotype clarki.</title>
        <authorList>
            <person name="Eastman K.E."/>
            <person name="Pendleton A.L."/>
            <person name="Shaikh M.A."/>
            <person name="Suttiyut T."/>
            <person name="Ogas R."/>
            <person name="Tomko P."/>
            <person name="Gavelis G."/>
            <person name="Widhalm J.R."/>
            <person name="Wisecaver J.H."/>
        </authorList>
    </citation>
    <scope>NUCLEOTIDE SEQUENCE</scope>
    <source>
        <strain evidence="10">ECLA1</strain>
    </source>
</reference>
<feature type="transmembrane region" description="Helical" evidence="8">
    <location>
        <begin position="328"/>
        <end position="351"/>
    </location>
</feature>
<keyword evidence="4 8" id="KW-0812">Transmembrane</keyword>
<evidence type="ECO:0000313" key="11">
    <source>
        <dbReference type="Proteomes" id="UP001283361"/>
    </source>
</evidence>
<dbReference type="InterPro" id="IPR036259">
    <property type="entry name" value="MFS_trans_sf"/>
</dbReference>
<name>A0AAE1CUS3_9GAST</name>
<organism evidence="10 11">
    <name type="scientific">Elysia crispata</name>
    <name type="common">lettuce slug</name>
    <dbReference type="NCBI Taxonomy" id="231223"/>
    <lineage>
        <taxon>Eukaryota</taxon>
        <taxon>Metazoa</taxon>
        <taxon>Spiralia</taxon>
        <taxon>Lophotrochozoa</taxon>
        <taxon>Mollusca</taxon>
        <taxon>Gastropoda</taxon>
        <taxon>Heterobranchia</taxon>
        <taxon>Euthyneura</taxon>
        <taxon>Panpulmonata</taxon>
        <taxon>Sacoglossa</taxon>
        <taxon>Placobranchoidea</taxon>
        <taxon>Plakobranchidae</taxon>
        <taxon>Elysia</taxon>
    </lineage>
</organism>
<dbReference type="SUPFAM" id="SSF103473">
    <property type="entry name" value="MFS general substrate transporter"/>
    <property type="match status" value="1"/>
</dbReference>
<dbReference type="SUPFAM" id="SSF100895">
    <property type="entry name" value="Kazal-type serine protease inhibitors"/>
    <property type="match status" value="1"/>
</dbReference>
<dbReference type="InterPro" id="IPR004156">
    <property type="entry name" value="OATP"/>
</dbReference>
<dbReference type="PANTHER" id="PTHR11388:SF157">
    <property type="entry name" value="SOLUTE CARRIER ORGANIC ANION TRANSPORTER FAMILY MEMBER 2A1-LIKE"/>
    <property type="match status" value="1"/>
</dbReference>
<keyword evidence="5 8" id="KW-1133">Transmembrane helix</keyword>
<comment type="caution">
    <text evidence="10">The sequence shown here is derived from an EMBL/GenBank/DDBJ whole genome shotgun (WGS) entry which is preliminary data.</text>
</comment>
<sequence length="681" mass="74310">MAPTQQTTHFQQEALVPEFPETQRMLLKGTGDKDNEKYDKQVFSRPENAEREELYADENLHTDVTHIEHGRCGIGQCTPKWAQKFASLPLFVITYGVAGLWMSAQGPMLGSQITSIERHLGLSTSNTGLILSANDIGYLFAVVVGSYLGKHMHIPRTLCFSAVIFGLTSVVMALGKLTEVRAELVIGQNSSSSEENSQQQYLCSPSTTWGMNSSSWDASSSNATKLDGFPNNESNSVSSSPALTWAFWLMIVAAVVGGVVKSYRLPLFTYYVESNVKDSSSSALLLGTSFSAMVFGPPLAILIGAYVSSLHVDLKETNMSQLDQRWVGAWWMGFLVVGVACIVSALPVMCFPRHLIQQDSKKPKSVKKNSTRQMIADLFSSLKRILKRPLYVLTLFTGVVEAFIGSGAFAFSQKYMEVQFNKSPQQVSMAIGIPIIFTLASGTFLGGLITTRLKMGLRGCIIAGLLRSSALLAIQCLYFVFGCNNTQFAEPTPSLDSCQCDPESLLFVCGDNQVNYLSPCVAGCTNITQNVFTNCSGIESGLQQVRPGLCDDGCPYFIYFVATGCFLAFLSCLGIIPGYIQIVRTVDKTDQAIAMGASAFCATLLGTLPSPVVFGKIIDSTCQIWSPVGGYCLLYDKESFRFWFFGVGQIIRIGHVILISVLLWLVVIKKIGSANTENEKE</sequence>
<evidence type="ECO:0000259" key="9">
    <source>
        <dbReference type="PROSITE" id="PS51465"/>
    </source>
</evidence>